<name>A0AAF5PRB4_WUCBA</name>
<evidence type="ECO:0000313" key="3">
    <source>
        <dbReference type="Proteomes" id="UP000093561"/>
    </source>
</evidence>
<proteinExistence type="predicted"/>
<dbReference type="WBParaSite" id="mrna-Wban_04412">
    <property type="protein sequence ID" value="mrna-Wban_04412"/>
    <property type="gene ID" value="Wban_04412"/>
</dbReference>
<organism evidence="3 4">
    <name type="scientific">Wuchereria bancrofti</name>
    <dbReference type="NCBI Taxonomy" id="6293"/>
    <lineage>
        <taxon>Eukaryota</taxon>
        <taxon>Metazoa</taxon>
        <taxon>Ecdysozoa</taxon>
        <taxon>Nematoda</taxon>
        <taxon>Chromadorea</taxon>
        <taxon>Rhabditida</taxon>
        <taxon>Spirurina</taxon>
        <taxon>Spiruromorpha</taxon>
        <taxon>Filarioidea</taxon>
        <taxon>Onchocercidae</taxon>
        <taxon>Wuchereria</taxon>
    </lineage>
</organism>
<dbReference type="Proteomes" id="UP000093561">
    <property type="component" value="Unassembled WGS sequence"/>
</dbReference>
<feature type="transmembrane region" description="Helical" evidence="2">
    <location>
        <begin position="169"/>
        <end position="196"/>
    </location>
</feature>
<reference evidence="3" key="1">
    <citation type="submission" date="2015-03" db="EMBL/GenBank/DDBJ databases">
        <title>Wuchereria bancrofti Genome Sequencing Papua New Guinea Strain.</title>
        <authorList>
            <person name="Small S.T."/>
            <person name="Serre D."/>
            <person name="Zimmerman P.A."/>
        </authorList>
    </citation>
    <scope>NUCLEOTIDE SEQUENCE [LARGE SCALE GENOMIC DNA]</scope>
    <source>
        <strain evidence="3">pt0022</strain>
    </source>
</reference>
<feature type="region of interest" description="Disordered" evidence="1">
    <location>
        <begin position="213"/>
        <end position="234"/>
    </location>
</feature>
<feature type="region of interest" description="Disordered" evidence="1">
    <location>
        <begin position="400"/>
        <end position="422"/>
    </location>
</feature>
<sequence>MRSVTITIFILINTIKQNFGILSNVHNWQFDIPINFSKHQYDGMCTTIVSQCIGSIKMISFTSSTTSHLHISTDNDWECLGRVSKCFLNAQLSTSSTSHALIVSTTNPNTYIGWHCMVQQIFITKNNHIKVFIQNCSQNWPKQFVKSNNVKIFHYEPIRSFQTYATHKFVFFITILGITAYTIIVYLIFCIILAQYEKEIESYEQSSERKIKQINSRNHSKSSKFTQHSSPATMISMKRTGTDQRFDYSLWNTIKYFEKWTKKKRSSGKSVKESKSSTRSISLRRQQISSMNFSTSTSISQIGTNARSANELAQKMMQKTPQSKKHKTFSQSTMQHITMPYANIKNKQSNIQIGVLKGKIPLNREISNFPLSKINPSPRPMIVQIVHNISNGVEISSKRIRSFPTSTTTKFKRQERKKEPRL</sequence>
<evidence type="ECO:0000256" key="2">
    <source>
        <dbReference type="SAM" id="Phobius"/>
    </source>
</evidence>
<evidence type="ECO:0000256" key="1">
    <source>
        <dbReference type="SAM" id="MobiDB-lite"/>
    </source>
</evidence>
<protein>
    <submittedName>
        <fullName evidence="4">Uncharacterized protein</fullName>
    </submittedName>
</protein>
<keyword evidence="2" id="KW-1133">Transmembrane helix</keyword>
<keyword evidence="2" id="KW-0812">Transmembrane</keyword>
<dbReference type="AlphaFoldDB" id="A0AAF5PRB4"/>
<accession>A0AAF5PRB4</accession>
<feature type="compositionally biased region" description="Polar residues" evidence="1">
    <location>
        <begin position="213"/>
        <end position="233"/>
    </location>
</feature>
<keyword evidence="2" id="KW-0472">Membrane</keyword>
<evidence type="ECO:0000313" key="4">
    <source>
        <dbReference type="WBParaSite" id="mrna-Wban_04412"/>
    </source>
</evidence>
<reference evidence="4" key="3">
    <citation type="submission" date="2024-02" db="UniProtKB">
        <authorList>
            <consortium name="WormBaseParasite"/>
        </authorList>
    </citation>
    <scope>IDENTIFICATION</scope>
    <source>
        <strain evidence="4">pt0022</strain>
    </source>
</reference>
<reference evidence="3" key="2">
    <citation type="journal article" date="2016" name="Mol. Ecol.">
        <title>Population genomics of the filarial nematode parasite Wuchereria bancrofti from mosquitoes.</title>
        <authorList>
            <person name="Small S.T."/>
            <person name="Reimer L.J."/>
            <person name="Tisch D.J."/>
            <person name="King C.L."/>
            <person name="Christensen B.M."/>
            <person name="Siba P.M."/>
            <person name="Kazura J.W."/>
            <person name="Serre D."/>
            <person name="Zimmerman P.A."/>
        </authorList>
    </citation>
    <scope>NUCLEOTIDE SEQUENCE</scope>
    <source>
        <strain evidence="3">pt0022</strain>
    </source>
</reference>